<evidence type="ECO:0000259" key="6">
    <source>
        <dbReference type="PROSITE" id="PS50893"/>
    </source>
</evidence>
<dbReference type="PROSITE" id="PS00211">
    <property type="entry name" value="ABC_TRANSPORTER_1"/>
    <property type="match status" value="1"/>
</dbReference>
<dbReference type="Gene3D" id="3.40.50.300">
    <property type="entry name" value="P-loop containing nucleotide triphosphate hydrolases"/>
    <property type="match status" value="1"/>
</dbReference>
<dbReference type="InterPro" id="IPR050319">
    <property type="entry name" value="ABC_transp_ATP-bind"/>
</dbReference>
<dbReference type="SUPFAM" id="SSF52540">
    <property type="entry name" value="P-loop containing nucleoside triphosphate hydrolases"/>
    <property type="match status" value="1"/>
</dbReference>
<dbReference type="InterPro" id="IPR003593">
    <property type="entry name" value="AAA+_ATPase"/>
</dbReference>
<dbReference type="EMBL" id="PZPL01000001">
    <property type="protein sequence ID" value="PTL72442.1"/>
    <property type="molecule type" value="Genomic_DNA"/>
</dbReference>
<dbReference type="RefSeq" id="WP_107574145.1">
    <property type="nucleotide sequence ID" value="NZ_PZPL01000001.1"/>
</dbReference>
<keyword evidence="8" id="KW-1185">Reference proteome</keyword>
<keyword evidence="4 7" id="KW-0067">ATP-binding</keyword>
<evidence type="ECO:0000313" key="7">
    <source>
        <dbReference type="EMBL" id="PTL72442.1"/>
    </source>
</evidence>
<comment type="caution">
    <text evidence="7">The sequence shown here is derived from an EMBL/GenBank/DDBJ whole genome shotgun (WGS) entry which is preliminary data.</text>
</comment>
<dbReference type="AlphaFoldDB" id="A0A2T4USD2"/>
<evidence type="ECO:0000256" key="2">
    <source>
        <dbReference type="ARBA" id="ARBA00022448"/>
    </source>
</evidence>
<comment type="similarity">
    <text evidence="1">Belongs to the ABC transporter superfamily.</text>
</comment>
<organism evidence="7 8">
    <name type="scientific">Rathayibacter caricis DSM 15933</name>
    <dbReference type="NCBI Taxonomy" id="1328867"/>
    <lineage>
        <taxon>Bacteria</taxon>
        <taxon>Bacillati</taxon>
        <taxon>Actinomycetota</taxon>
        <taxon>Actinomycetes</taxon>
        <taxon>Micrococcales</taxon>
        <taxon>Microbacteriaceae</taxon>
        <taxon>Rathayibacter</taxon>
    </lineage>
</organism>
<protein>
    <submittedName>
        <fullName evidence="7">Peptide ABC transporter ATP-binding protein</fullName>
    </submittedName>
</protein>
<dbReference type="PROSITE" id="PS50893">
    <property type="entry name" value="ABC_TRANSPORTER_2"/>
    <property type="match status" value="1"/>
</dbReference>
<dbReference type="PANTHER" id="PTHR43776:SF7">
    <property type="entry name" value="D,D-DIPEPTIDE TRANSPORT ATP-BINDING PROTEIN DDPF-RELATED"/>
    <property type="match status" value="1"/>
</dbReference>
<sequence>MSTAPTTPADAPVLTAEDITVRYRRGRTDFLALDGVSITVPRATTVGLVGESGSGKSTLAKAILGLTPIASGRVTLLGEDVTRLTGRHRRRLGRTLQAVFQDPNTSLNPSFTIGRSLIEPLRAQGLLGSVDAASRITDVLNAVGMEADVARRRPRQFSGGQRQRISMARALITDPQVVVCDEAVSALDLSVQAQVLNLLSDLQQQRGLSYLFISHDMSVVKHLCHEVTVLYRGRIKESGPTASVTSSPRDPYTRALLLAAPIADPRRQRERRAAETAGDSSTAA</sequence>
<proteinExistence type="inferred from homology"/>
<dbReference type="SMART" id="SM00382">
    <property type="entry name" value="AAA"/>
    <property type="match status" value="1"/>
</dbReference>
<dbReference type="Pfam" id="PF00005">
    <property type="entry name" value="ABC_tran"/>
    <property type="match status" value="1"/>
</dbReference>
<accession>A0A2T4USD2</accession>
<dbReference type="Proteomes" id="UP000241085">
    <property type="component" value="Unassembled WGS sequence"/>
</dbReference>
<feature type="compositionally biased region" description="Basic and acidic residues" evidence="5">
    <location>
        <begin position="264"/>
        <end position="274"/>
    </location>
</feature>
<evidence type="ECO:0000256" key="5">
    <source>
        <dbReference type="SAM" id="MobiDB-lite"/>
    </source>
</evidence>
<evidence type="ECO:0000256" key="3">
    <source>
        <dbReference type="ARBA" id="ARBA00022741"/>
    </source>
</evidence>
<evidence type="ECO:0000256" key="4">
    <source>
        <dbReference type="ARBA" id="ARBA00022840"/>
    </source>
</evidence>
<dbReference type="InterPro" id="IPR017871">
    <property type="entry name" value="ABC_transporter-like_CS"/>
</dbReference>
<dbReference type="GO" id="GO:0005524">
    <property type="term" value="F:ATP binding"/>
    <property type="evidence" value="ECO:0007669"/>
    <property type="project" value="UniProtKB-KW"/>
</dbReference>
<keyword evidence="2" id="KW-0813">Transport</keyword>
<gene>
    <name evidence="7" type="ORF">C1I63_05985</name>
</gene>
<dbReference type="PANTHER" id="PTHR43776">
    <property type="entry name" value="TRANSPORT ATP-BINDING PROTEIN"/>
    <property type="match status" value="1"/>
</dbReference>
<dbReference type="GO" id="GO:0055085">
    <property type="term" value="P:transmembrane transport"/>
    <property type="evidence" value="ECO:0007669"/>
    <property type="project" value="UniProtKB-ARBA"/>
</dbReference>
<dbReference type="CDD" id="cd03257">
    <property type="entry name" value="ABC_NikE_OppD_transporters"/>
    <property type="match status" value="1"/>
</dbReference>
<evidence type="ECO:0000256" key="1">
    <source>
        <dbReference type="ARBA" id="ARBA00005417"/>
    </source>
</evidence>
<dbReference type="InterPro" id="IPR003439">
    <property type="entry name" value="ABC_transporter-like_ATP-bd"/>
</dbReference>
<dbReference type="GO" id="GO:0016887">
    <property type="term" value="F:ATP hydrolysis activity"/>
    <property type="evidence" value="ECO:0007669"/>
    <property type="project" value="InterPro"/>
</dbReference>
<feature type="region of interest" description="Disordered" evidence="5">
    <location>
        <begin position="262"/>
        <end position="284"/>
    </location>
</feature>
<evidence type="ECO:0000313" key="8">
    <source>
        <dbReference type="Proteomes" id="UP000241085"/>
    </source>
</evidence>
<dbReference type="InterPro" id="IPR027417">
    <property type="entry name" value="P-loop_NTPase"/>
</dbReference>
<name>A0A2T4USD2_9MICO</name>
<keyword evidence="3" id="KW-0547">Nucleotide-binding</keyword>
<reference evidence="7 8" key="1">
    <citation type="submission" date="2018-03" db="EMBL/GenBank/DDBJ databases">
        <title>Bacteriophage NCPPB3778 and a type I-E CRISPR drive the evolution of the US Biological Select Agent, Rathayibacter toxicus.</title>
        <authorList>
            <person name="Davis E.W.II."/>
            <person name="Tabima J.F."/>
            <person name="Weisberg A.J."/>
            <person name="Dantas Lopes L."/>
            <person name="Wiseman M.S."/>
            <person name="Wiseman M.S."/>
            <person name="Pupko T."/>
            <person name="Belcher M.S."/>
            <person name="Sechler A.J."/>
            <person name="Tancos M.A."/>
            <person name="Schroeder B.K."/>
            <person name="Murray T.D."/>
            <person name="Luster D.G."/>
            <person name="Schneider W.L."/>
            <person name="Rogers E."/>
            <person name="Andreote F.D."/>
            <person name="Grunwald N.J."/>
            <person name="Putnam M.L."/>
            <person name="Chang J.H."/>
        </authorList>
    </citation>
    <scope>NUCLEOTIDE SEQUENCE [LARGE SCALE GENOMIC DNA]</scope>
    <source>
        <strain evidence="7 8">DSM 15933</strain>
    </source>
</reference>
<feature type="domain" description="ABC transporter" evidence="6">
    <location>
        <begin position="14"/>
        <end position="257"/>
    </location>
</feature>